<keyword evidence="1" id="KW-0175">Coiled coil</keyword>
<feature type="region of interest" description="Disordered" evidence="2">
    <location>
        <begin position="501"/>
        <end position="672"/>
    </location>
</feature>
<feature type="coiled-coil region" evidence="1">
    <location>
        <begin position="80"/>
        <end position="107"/>
    </location>
</feature>
<feature type="compositionally biased region" description="Polar residues" evidence="2">
    <location>
        <begin position="621"/>
        <end position="651"/>
    </location>
</feature>
<name>A0AA39WDZ3_9PEZI</name>
<proteinExistence type="predicted"/>
<evidence type="ECO:0000313" key="3">
    <source>
        <dbReference type="EMBL" id="KAK0613636.1"/>
    </source>
</evidence>
<feature type="compositionally biased region" description="Basic and acidic residues" evidence="2">
    <location>
        <begin position="855"/>
        <end position="869"/>
    </location>
</feature>
<comment type="caution">
    <text evidence="3">The sequence shown here is derived from an EMBL/GenBank/DDBJ whole genome shotgun (WGS) entry which is preliminary data.</text>
</comment>
<feature type="region of interest" description="Disordered" evidence="2">
    <location>
        <begin position="723"/>
        <end position="785"/>
    </location>
</feature>
<reference evidence="3" key="1">
    <citation type="submission" date="2023-06" db="EMBL/GenBank/DDBJ databases">
        <title>Genome-scale phylogeny and comparative genomics of the fungal order Sordariales.</title>
        <authorList>
            <consortium name="Lawrence Berkeley National Laboratory"/>
            <person name="Hensen N."/>
            <person name="Bonometti L."/>
            <person name="Westerberg I."/>
            <person name="Brannstrom I.O."/>
            <person name="Guillou S."/>
            <person name="Cros-Aarteil S."/>
            <person name="Calhoun S."/>
            <person name="Haridas S."/>
            <person name="Kuo A."/>
            <person name="Mondo S."/>
            <person name="Pangilinan J."/>
            <person name="Riley R."/>
            <person name="Labutti K."/>
            <person name="Andreopoulos B."/>
            <person name="Lipzen A."/>
            <person name="Chen C."/>
            <person name="Yanf M."/>
            <person name="Daum C."/>
            <person name="Ng V."/>
            <person name="Clum A."/>
            <person name="Steindorff A."/>
            <person name="Ohm R."/>
            <person name="Martin F."/>
            <person name="Silar P."/>
            <person name="Natvig D."/>
            <person name="Lalanne C."/>
            <person name="Gautier V."/>
            <person name="Ament-Velasquez S.L."/>
            <person name="Kruys A."/>
            <person name="Hutchinson M.I."/>
            <person name="Powell A.J."/>
            <person name="Barry K."/>
            <person name="Miller A.N."/>
            <person name="Grigoriev I.V."/>
            <person name="Debuchy R."/>
            <person name="Gladieux P."/>
            <person name="Thoren M.H."/>
            <person name="Johannesson H."/>
        </authorList>
    </citation>
    <scope>NUCLEOTIDE SEQUENCE</scope>
    <source>
        <strain evidence="3">CBS 606.72</strain>
    </source>
</reference>
<keyword evidence="4" id="KW-1185">Reference proteome</keyword>
<dbReference type="Proteomes" id="UP001175000">
    <property type="component" value="Unassembled WGS sequence"/>
</dbReference>
<dbReference type="PANTHER" id="PTHR38166:SF1">
    <property type="entry name" value="C2H2-TYPE DOMAIN-CONTAINING PROTEIN"/>
    <property type="match status" value="1"/>
</dbReference>
<feature type="compositionally biased region" description="Polar residues" evidence="2">
    <location>
        <begin position="597"/>
        <end position="609"/>
    </location>
</feature>
<evidence type="ECO:0000256" key="1">
    <source>
        <dbReference type="SAM" id="Coils"/>
    </source>
</evidence>
<feature type="compositionally biased region" description="Polar residues" evidence="2">
    <location>
        <begin position="729"/>
        <end position="739"/>
    </location>
</feature>
<protein>
    <submittedName>
        <fullName evidence="3">Uncharacterized protein</fullName>
    </submittedName>
</protein>
<feature type="compositionally biased region" description="Basic and acidic residues" evidence="2">
    <location>
        <begin position="516"/>
        <end position="538"/>
    </location>
</feature>
<dbReference type="PANTHER" id="PTHR38166">
    <property type="entry name" value="C2H2-TYPE DOMAIN-CONTAINING PROTEIN-RELATED"/>
    <property type="match status" value="1"/>
</dbReference>
<sequence length="942" mass="106329">MADFRVLDDVQRLFPEVTEAVDEYKKIRSDREIRGIARFIANEEALYTQFARKVSLLSQSSTHTGSLDKGSLDKLGDGTTEFVLNRLQEMEDLLKKLKADLNNFSVSAAVLKEIKARGSSPHTSRKNAPKTPFMGRLERLSELNFGLVTRLLDSQVPLPLPDDSHQLLTARSIFHHDQTKLAKALSFIKEARGPDGQGAIAALLRCRCRKCNPRFDKFESRDDEWDLETYVCFEPTEKENLPTPSSDSDPSRPLLATQVSKAHLALVDKAIKWVPLSLGNLDDGAVKPYQPENSNKVFMSLGDLMGQRDILDHRRRMELSFQLSSAVFQLLSTPFVDDLWTLDDWFIIVRGERETEAMSLFVRRKLSPSQSPAKKGPVWSIISRDSTLARLGIHLTELALGRSLVEIRQEEPNLLRTDDLQFSDPELLNLFTVRRLLTLRIISQRVSADFQDVVSACINQQYRDRRHARIQELDSKDPTFLEHATAAILMPLYHEVHKYHGPNPVKAKASGSSRAGTDRQSARVSFNHREEKPAYAERKARKHTMSPANKRQEQGGPLPVSEPQQPAVIKPEDSAPANADPTPASQLPSSEVEDTGDVSTQPAISQKTLSECGHSAVLVPSRSTQSENPSRDTPQSDSTEGQLVDDVSQSTPERRNKPSQTPRDDSDDVSEYSYHSYTESTFSAFEWLHSPPTKLRPDHPFNRFREVALQYILGHFQAWTAAGNGAGTSGQPTPSNQGEPSRKRGRNGTGKGVSQGYDDEDDNDEEMSQHSPNYSRKKPRGDKESPTFACPFLKKDPIAHQQCCMFVLSRIRDVKQHLRRRHQMPIYCPRCVKIFDNEDDRDEHVVEMNCPRRPGKPDGITERQKKALSEKAPASQSPETQWFGIFKILFPDHETLPQSPYMRILPQFGHVPRICSRSRTTASRRYVDQPWRSSVGPRPRGA</sequence>
<feature type="region of interest" description="Disordered" evidence="2">
    <location>
        <begin position="851"/>
        <end position="875"/>
    </location>
</feature>
<evidence type="ECO:0000313" key="4">
    <source>
        <dbReference type="Proteomes" id="UP001175000"/>
    </source>
</evidence>
<dbReference type="EMBL" id="JAULSU010000006">
    <property type="protein sequence ID" value="KAK0613636.1"/>
    <property type="molecule type" value="Genomic_DNA"/>
</dbReference>
<gene>
    <name evidence="3" type="ORF">B0T14DRAFT_282884</name>
</gene>
<feature type="compositionally biased region" description="Acidic residues" evidence="2">
    <location>
        <begin position="757"/>
        <end position="766"/>
    </location>
</feature>
<organism evidence="3 4">
    <name type="scientific">Immersiella caudata</name>
    <dbReference type="NCBI Taxonomy" id="314043"/>
    <lineage>
        <taxon>Eukaryota</taxon>
        <taxon>Fungi</taxon>
        <taxon>Dikarya</taxon>
        <taxon>Ascomycota</taxon>
        <taxon>Pezizomycotina</taxon>
        <taxon>Sordariomycetes</taxon>
        <taxon>Sordariomycetidae</taxon>
        <taxon>Sordariales</taxon>
        <taxon>Lasiosphaeriaceae</taxon>
        <taxon>Immersiella</taxon>
    </lineage>
</organism>
<dbReference type="AlphaFoldDB" id="A0AA39WDZ3"/>
<accession>A0AA39WDZ3</accession>
<evidence type="ECO:0000256" key="2">
    <source>
        <dbReference type="SAM" id="MobiDB-lite"/>
    </source>
</evidence>